<reference evidence="2" key="2">
    <citation type="submission" date="2021-03" db="EMBL/GenBank/DDBJ databases">
        <authorList>
            <person name="Cao W."/>
        </authorList>
    </citation>
    <scope>NUCLEOTIDE SEQUENCE</scope>
    <source>
        <strain evidence="2">110414</strain>
    </source>
</reference>
<protein>
    <submittedName>
        <fullName evidence="2">HEAT repeat domain-containing protein</fullName>
    </submittedName>
</protein>
<dbReference type="Pfam" id="PF13646">
    <property type="entry name" value="HEAT_2"/>
    <property type="match status" value="2"/>
</dbReference>
<feature type="transmembrane region" description="Helical" evidence="1">
    <location>
        <begin position="12"/>
        <end position="35"/>
    </location>
</feature>
<dbReference type="InterPro" id="IPR004155">
    <property type="entry name" value="PBS_lyase_HEAT"/>
</dbReference>
<name>A0A940X497_9GAMM</name>
<dbReference type="InterPro" id="IPR016024">
    <property type="entry name" value="ARM-type_fold"/>
</dbReference>
<dbReference type="SUPFAM" id="SSF48371">
    <property type="entry name" value="ARM repeat"/>
    <property type="match status" value="1"/>
</dbReference>
<gene>
    <name evidence="2" type="ORF">J5837_06565</name>
</gene>
<reference evidence="2" key="1">
    <citation type="journal article" date="2016" name="Int. J. Syst. Evol. Microbiol.">
        <title>Pseudoxanthomonas helianthi sp. nov., isolated from roots of Jerusalem artichoke (Helianthus tuberosus).</title>
        <authorList>
            <person name="Kittiwongwattana C."/>
            <person name="Thawai C."/>
        </authorList>
    </citation>
    <scope>NUCLEOTIDE SEQUENCE</scope>
    <source>
        <strain evidence="2">110414</strain>
    </source>
</reference>
<organism evidence="2 3">
    <name type="scientific">Pseudoxanthomonas helianthi</name>
    <dbReference type="NCBI Taxonomy" id="1453541"/>
    <lineage>
        <taxon>Bacteria</taxon>
        <taxon>Pseudomonadati</taxon>
        <taxon>Pseudomonadota</taxon>
        <taxon>Gammaproteobacteria</taxon>
        <taxon>Lysobacterales</taxon>
        <taxon>Lysobacteraceae</taxon>
        <taxon>Pseudoxanthomonas</taxon>
    </lineage>
</organism>
<accession>A0A940X497</accession>
<dbReference type="SMART" id="SM00567">
    <property type="entry name" value="EZ_HEAT"/>
    <property type="match status" value="2"/>
</dbReference>
<comment type="caution">
    <text evidence="2">The sequence shown here is derived from an EMBL/GenBank/DDBJ whole genome shotgun (WGS) entry which is preliminary data.</text>
</comment>
<evidence type="ECO:0000256" key="1">
    <source>
        <dbReference type="SAM" id="Phobius"/>
    </source>
</evidence>
<sequence length="355" mass="39166">MDFLSSSEARLVFAFWLGVCVVIASLVLLVAILVIRQWVARGERIHRRAAEQWRKILAEAATGAPVTAPSMPRSEEPGFFDVWNELHDAPETTVAARAGMARIAAQVGLEDRLNRAIDQGAFHNRIMAIIAAGHLKSDKPFDKLSRLLGDNSPIVSLSAARALMKIDPERAVRLVVPKIVDRNDWVDGGIAQMLGEAGPAVVAPELSMTTLQVNDGVASRLVRFLAGIDPEAAMPVIHQILAEAHDEHLVSTCLQVMSDGTELDSVRKLLRHPRWHVRMHAATAMGRFGAAQDAQALQPLLQDSQWWVRYRSAQALRKLVGAREELQRIRDGLSDRFARDILEHVIAEQTLGAVR</sequence>
<dbReference type="InterPro" id="IPR011989">
    <property type="entry name" value="ARM-like"/>
</dbReference>
<proteinExistence type="predicted"/>
<evidence type="ECO:0000313" key="3">
    <source>
        <dbReference type="Proteomes" id="UP000673447"/>
    </source>
</evidence>
<evidence type="ECO:0000313" key="2">
    <source>
        <dbReference type="EMBL" id="MBP3984088.1"/>
    </source>
</evidence>
<dbReference type="Proteomes" id="UP000673447">
    <property type="component" value="Unassembled WGS sequence"/>
</dbReference>
<keyword evidence="3" id="KW-1185">Reference proteome</keyword>
<keyword evidence="1" id="KW-1133">Transmembrane helix</keyword>
<dbReference type="RefSeq" id="WP_210535879.1">
    <property type="nucleotide sequence ID" value="NZ_JAGKTC010000001.1"/>
</dbReference>
<keyword evidence="1" id="KW-0472">Membrane</keyword>
<dbReference type="EMBL" id="JAGKTC010000001">
    <property type="protein sequence ID" value="MBP3984088.1"/>
    <property type="molecule type" value="Genomic_DNA"/>
</dbReference>
<dbReference type="AlphaFoldDB" id="A0A940X497"/>
<keyword evidence="1" id="KW-0812">Transmembrane</keyword>
<dbReference type="Gene3D" id="1.25.10.10">
    <property type="entry name" value="Leucine-rich Repeat Variant"/>
    <property type="match status" value="2"/>
</dbReference>